<dbReference type="Proteomes" id="UP000077280">
    <property type="component" value="Unassembled WGS sequence"/>
</dbReference>
<evidence type="ECO:0000256" key="11">
    <source>
        <dbReference type="RuleBase" id="RU000639"/>
    </source>
</evidence>
<evidence type="ECO:0000256" key="1">
    <source>
        <dbReference type="ARBA" id="ARBA00004496"/>
    </source>
</evidence>
<name>A0A176TLW7_9LACO</name>
<evidence type="ECO:0000256" key="12">
    <source>
        <dbReference type="RuleBase" id="RU004478"/>
    </source>
</evidence>
<sequence>MAEDKKTEKIDETVEKQTKETKKTKVKPDKKVKGEKKSKKQSKTATQIEELKKQITELNGKVDAITDQYIRAKAETANIQKRNEKEQANLVKYDGQHLAKDILPVIDNLERALAIEVSDENGKQLKKGIQMVFDHMNKALKDNHVTEIEAVGQPFDPHIHQAVQTVAVEEGGKADQVVSVLQKGYMLKDRVLRPAMVVVSQ</sequence>
<evidence type="ECO:0000256" key="9">
    <source>
        <dbReference type="ARBA" id="ARBA00076414"/>
    </source>
</evidence>
<dbReference type="Gene3D" id="3.90.20.20">
    <property type="match status" value="1"/>
</dbReference>
<evidence type="ECO:0000256" key="13">
    <source>
        <dbReference type="SAM" id="MobiDB-lite"/>
    </source>
</evidence>
<dbReference type="NCBIfam" id="NF010759">
    <property type="entry name" value="PRK14162.1"/>
    <property type="match status" value="1"/>
</dbReference>
<dbReference type="SUPFAM" id="SSF58014">
    <property type="entry name" value="Coiled-coil domain of nucleotide exchange factor GrpE"/>
    <property type="match status" value="1"/>
</dbReference>
<dbReference type="SUPFAM" id="SSF51064">
    <property type="entry name" value="Head domain of nucleotide exchange factor GrpE"/>
    <property type="match status" value="1"/>
</dbReference>
<dbReference type="GO" id="GO:0006457">
    <property type="term" value="P:protein folding"/>
    <property type="evidence" value="ECO:0007669"/>
    <property type="project" value="InterPro"/>
</dbReference>
<comment type="function">
    <text evidence="7 10 11">Participates actively in the response to hyperosmotic and heat shock by preventing the aggregation of stress-denatured proteins, in association with DnaK and GrpE. It is the nucleotide exchange factor for DnaK and may function as a thermosensor. Unfolded proteins bind initially to DnaJ; upon interaction with the DnaJ-bound protein, DnaK hydrolyzes its bound ATP, resulting in the formation of a stable complex. GrpE releases ADP from DnaK; ATP binding to DnaK triggers the release of the substrate protein, thus completing the reaction cycle. Several rounds of ATP-dependent interactions between DnaJ, DnaK and GrpE are required for fully efficient folding.</text>
</comment>
<dbReference type="NCBIfam" id="NF010738">
    <property type="entry name" value="PRK14140.1"/>
    <property type="match status" value="1"/>
</dbReference>
<keyword evidence="6 10" id="KW-0143">Chaperone</keyword>
<keyword evidence="5 10" id="KW-0346">Stress response</keyword>
<protein>
    <recommendedName>
        <fullName evidence="8 10">Protein GrpE</fullName>
    </recommendedName>
    <alternativeName>
        <fullName evidence="9 10">HSP-70 cofactor</fullName>
    </alternativeName>
</protein>
<dbReference type="FunFam" id="2.30.22.10:FF:000001">
    <property type="entry name" value="Protein GrpE"/>
    <property type="match status" value="1"/>
</dbReference>
<accession>A0A176TLW7</accession>
<evidence type="ECO:0000256" key="4">
    <source>
        <dbReference type="ARBA" id="ARBA00022490"/>
    </source>
</evidence>
<feature type="region of interest" description="Disordered" evidence="13">
    <location>
        <begin position="1"/>
        <end position="46"/>
    </location>
</feature>
<dbReference type="EMBL" id="LXND01000020">
    <property type="protein sequence ID" value="OAD64924.1"/>
    <property type="molecule type" value="Genomic_DNA"/>
</dbReference>
<evidence type="ECO:0000256" key="8">
    <source>
        <dbReference type="ARBA" id="ARBA00072274"/>
    </source>
</evidence>
<comment type="caution">
    <text evidence="14">The sequence shown here is derived from an EMBL/GenBank/DDBJ whole genome shotgun (WGS) entry which is preliminary data.</text>
</comment>
<dbReference type="InterPro" id="IPR000740">
    <property type="entry name" value="GrpE"/>
</dbReference>
<dbReference type="GO" id="GO:0000774">
    <property type="term" value="F:adenyl-nucleotide exchange factor activity"/>
    <property type="evidence" value="ECO:0007669"/>
    <property type="project" value="InterPro"/>
</dbReference>
<organism evidence="14 17">
    <name type="scientific">Pediococcus parvulus</name>
    <dbReference type="NCBI Taxonomy" id="54062"/>
    <lineage>
        <taxon>Bacteria</taxon>
        <taxon>Bacillati</taxon>
        <taxon>Bacillota</taxon>
        <taxon>Bacilli</taxon>
        <taxon>Lactobacillales</taxon>
        <taxon>Lactobacillaceae</taxon>
        <taxon>Pediococcus</taxon>
    </lineage>
</organism>
<dbReference type="GO" id="GO:0042803">
    <property type="term" value="F:protein homodimerization activity"/>
    <property type="evidence" value="ECO:0007669"/>
    <property type="project" value="InterPro"/>
</dbReference>
<dbReference type="Gene3D" id="2.30.22.10">
    <property type="entry name" value="Head domain of nucleotide exchange factor GrpE"/>
    <property type="match status" value="1"/>
</dbReference>
<evidence type="ECO:0000256" key="7">
    <source>
        <dbReference type="ARBA" id="ARBA00053401"/>
    </source>
</evidence>
<feature type="compositionally biased region" description="Basic residues" evidence="13">
    <location>
        <begin position="33"/>
        <end position="42"/>
    </location>
</feature>
<dbReference type="Proteomes" id="UP001275867">
    <property type="component" value="Unassembled WGS sequence"/>
</dbReference>
<dbReference type="PANTHER" id="PTHR21237:SF23">
    <property type="entry name" value="GRPE PROTEIN HOMOLOG, MITOCHONDRIAL"/>
    <property type="match status" value="1"/>
</dbReference>
<comment type="subunit">
    <text evidence="3 10">Homodimer.</text>
</comment>
<dbReference type="PRINTS" id="PR00773">
    <property type="entry name" value="GRPEPROTEIN"/>
</dbReference>
<dbReference type="GO" id="GO:0051087">
    <property type="term" value="F:protein-folding chaperone binding"/>
    <property type="evidence" value="ECO:0007669"/>
    <property type="project" value="InterPro"/>
</dbReference>
<evidence type="ECO:0000313" key="14">
    <source>
        <dbReference type="EMBL" id="MDV7693639.1"/>
    </source>
</evidence>
<dbReference type="PROSITE" id="PS01071">
    <property type="entry name" value="GRPE"/>
    <property type="match status" value="1"/>
</dbReference>
<dbReference type="GO" id="GO:0005737">
    <property type="term" value="C:cytoplasm"/>
    <property type="evidence" value="ECO:0007669"/>
    <property type="project" value="UniProtKB-SubCell"/>
</dbReference>
<dbReference type="Pfam" id="PF01025">
    <property type="entry name" value="GrpE"/>
    <property type="match status" value="1"/>
</dbReference>
<evidence type="ECO:0000256" key="5">
    <source>
        <dbReference type="ARBA" id="ARBA00023016"/>
    </source>
</evidence>
<evidence type="ECO:0000256" key="3">
    <source>
        <dbReference type="ARBA" id="ARBA00011738"/>
    </source>
</evidence>
<evidence type="ECO:0000256" key="2">
    <source>
        <dbReference type="ARBA" id="ARBA00009054"/>
    </source>
</evidence>
<evidence type="ECO:0000313" key="15">
    <source>
        <dbReference type="EMBL" id="OAD64924.1"/>
    </source>
</evidence>
<dbReference type="PANTHER" id="PTHR21237">
    <property type="entry name" value="GRPE PROTEIN"/>
    <property type="match status" value="1"/>
</dbReference>
<comment type="subcellular location">
    <subcellularLocation>
        <location evidence="1 10">Cytoplasm</location>
    </subcellularLocation>
</comment>
<dbReference type="CDD" id="cd00446">
    <property type="entry name" value="GrpE"/>
    <property type="match status" value="1"/>
</dbReference>
<keyword evidence="4 10" id="KW-0963">Cytoplasm</keyword>
<evidence type="ECO:0000313" key="16">
    <source>
        <dbReference type="Proteomes" id="UP000077280"/>
    </source>
</evidence>
<dbReference type="InterPro" id="IPR009012">
    <property type="entry name" value="GrpE_head"/>
</dbReference>
<reference evidence="15 16" key="1">
    <citation type="submission" date="2016-05" db="EMBL/GenBank/DDBJ databases">
        <title>Draft genome sequence of Pediococcus parvulus 2.6, a probiotic beta-glucan producer strain.</title>
        <authorList>
            <person name="Mohedano M.L."/>
            <person name="Perez-Ramos A."/>
            <person name="Duenas M.T."/>
            <person name="Lamontanara A."/>
            <person name="Orru L."/>
            <person name="Spano G."/>
            <person name="Capozzi V."/>
            <person name="Lopez P."/>
        </authorList>
    </citation>
    <scope>NUCLEOTIDE SEQUENCE [LARGE SCALE GENOMIC DNA]</scope>
    <source>
        <strain evidence="15 16">2.6</strain>
    </source>
</reference>
<dbReference type="RefSeq" id="WP_057782690.1">
    <property type="nucleotide sequence ID" value="NZ_BJWE01000003.1"/>
</dbReference>
<proteinExistence type="inferred from homology"/>
<gene>
    <name evidence="10 14" type="primary">grpE</name>
    <name evidence="15" type="ORF">A7K95_02615</name>
    <name evidence="14" type="ORF">GA842_01850</name>
</gene>
<reference evidence="14" key="2">
    <citation type="submission" date="2019-10" db="EMBL/GenBank/DDBJ databases">
        <title>Malate fermentation in French cider.</title>
        <authorList>
            <person name="Cousin F.J."/>
            <person name="Medina Fernandez S."/>
            <person name="Misery B."/>
            <person name="Laplace J.-M."/>
            <person name="Cretenet M."/>
        </authorList>
    </citation>
    <scope>NUCLEOTIDE SEQUENCE</scope>
    <source>
        <strain evidence="14">UCMA15901</strain>
    </source>
</reference>
<dbReference type="AlphaFoldDB" id="A0A176TLW7"/>
<feature type="compositionally biased region" description="Basic and acidic residues" evidence="13">
    <location>
        <begin position="1"/>
        <end position="32"/>
    </location>
</feature>
<dbReference type="HAMAP" id="MF_01151">
    <property type="entry name" value="GrpE"/>
    <property type="match status" value="1"/>
</dbReference>
<comment type="similarity">
    <text evidence="2 10 12">Belongs to the GrpE family.</text>
</comment>
<keyword evidence="16" id="KW-1185">Reference proteome</keyword>
<evidence type="ECO:0000313" key="17">
    <source>
        <dbReference type="Proteomes" id="UP001275867"/>
    </source>
</evidence>
<dbReference type="EMBL" id="WERX01000004">
    <property type="protein sequence ID" value="MDV7693639.1"/>
    <property type="molecule type" value="Genomic_DNA"/>
</dbReference>
<evidence type="ECO:0000256" key="6">
    <source>
        <dbReference type="ARBA" id="ARBA00023186"/>
    </source>
</evidence>
<dbReference type="OrthoDB" id="9812586at2"/>
<dbReference type="GO" id="GO:0051082">
    <property type="term" value="F:unfolded protein binding"/>
    <property type="evidence" value="ECO:0007669"/>
    <property type="project" value="TreeGrafter"/>
</dbReference>
<dbReference type="GeneID" id="93383031"/>
<evidence type="ECO:0000256" key="10">
    <source>
        <dbReference type="HAMAP-Rule" id="MF_01151"/>
    </source>
</evidence>
<dbReference type="InterPro" id="IPR013805">
    <property type="entry name" value="GrpE_CC"/>
</dbReference>